<accession>A0A6H1ZJI3</accession>
<dbReference type="EMBL" id="MT144042">
    <property type="protein sequence ID" value="QJA47425.1"/>
    <property type="molecule type" value="Genomic_DNA"/>
</dbReference>
<gene>
    <name evidence="1" type="ORF">TM448A00666_0029</name>
</gene>
<organism evidence="1">
    <name type="scientific">viral metagenome</name>
    <dbReference type="NCBI Taxonomy" id="1070528"/>
    <lineage>
        <taxon>unclassified sequences</taxon>
        <taxon>metagenomes</taxon>
        <taxon>organismal metagenomes</taxon>
    </lineage>
</organism>
<sequence>MKPRTRFLRMFNEMPKEARKELVYHYWDNPMSLNVVALEIKMNTRRGKALLRKLGYKDETKQNKKE</sequence>
<reference evidence="1" key="1">
    <citation type="submission" date="2020-03" db="EMBL/GenBank/DDBJ databases">
        <title>The deep terrestrial virosphere.</title>
        <authorList>
            <person name="Holmfeldt K."/>
            <person name="Nilsson E."/>
            <person name="Simone D."/>
            <person name="Lopez-Fernandez M."/>
            <person name="Wu X."/>
            <person name="de Brujin I."/>
            <person name="Lundin D."/>
            <person name="Andersson A."/>
            <person name="Bertilsson S."/>
            <person name="Dopson M."/>
        </authorList>
    </citation>
    <scope>NUCLEOTIDE SEQUENCE</scope>
    <source>
        <strain evidence="1">TM448A00666</strain>
    </source>
</reference>
<name>A0A6H1ZJI3_9ZZZZ</name>
<protein>
    <submittedName>
        <fullName evidence="1">Uncharacterized protein</fullName>
    </submittedName>
</protein>
<dbReference type="AlphaFoldDB" id="A0A6H1ZJI3"/>
<proteinExistence type="predicted"/>
<evidence type="ECO:0000313" key="1">
    <source>
        <dbReference type="EMBL" id="QJA47425.1"/>
    </source>
</evidence>